<reference evidence="3 4" key="1">
    <citation type="submission" date="2021-03" db="EMBL/GenBank/DDBJ databases">
        <title>Antimicrobial resistance genes in bacteria isolated from Japanese honey, and their potential for conferring macrolide and lincosamide resistance in the American foulbrood pathogen Paenibacillus larvae.</title>
        <authorList>
            <person name="Okamoto M."/>
            <person name="Kumagai M."/>
            <person name="Kanamori H."/>
            <person name="Takamatsu D."/>
        </authorList>
    </citation>
    <scope>NUCLEOTIDE SEQUENCE [LARGE SCALE GENOMIC DNA]</scope>
    <source>
        <strain evidence="3 4">J1TS3</strain>
    </source>
</reference>
<proteinExistence type="inferred from homology"/>
<dbReference type="RefSeq" id="WP_212963936.1">
    <property type="nucleotide sequence ID" value="NZ_BOQT01000027.1"/>
</dbReference>
<evidence type="ECO:0000313" key="4">
    <source>
        <dbReference type="Proteomes" id="UP000680279"/>
    </source>
</evidence>
<dbReference type="PANTHER" id="PTHR22916:SF3">
    <property type="entry name" value="UDP-GLCNAC:BETAGAL BETA-1,3-N-ACETYLGLUCOSAMINYLTRANSFERASE-LIKE PROTEIN 1"/>
    <property type="match status" value="1"/>
</dbReference>
<dbReference type="Gene3D" id="3.90.550.10">
    <property type="entry name" value="Spore Coat Polysaccharide Biosynthesis Protein SpsA, Chain A"/>
    <property type="match status" value="1"/>
</dbReference>
<gene>
    <name evidence="3" type="ORF">J1TS3_43070</name>
</gene>
<organism evidence="3 4">
    <name type="scientific">Siminovitchia fordii</name>
    <dbReference type="NCBI Taxonomy" id="254759"/>
    <lineage>
        <taxon>Bacteria</taxon>
        <taxon>Bacillati</taxon>
        <taxon>Bacillota</taxon>
        <taxon>Bacilli</taxon>
        <taxon>Bacillales</taxon>
        <taxon>Bacillaceae</taxon>
        <taxon>Siminovitchia</taxon>
    </lineage>
</organism>
<dbReference type="SUPFAM" id="SSF53448">
    <property type="entry name" value="Nucleotide-diphospho-sugar transferases"/>
    <property type="match status" value="1"/>
</dbReference>
<evidence type="ECO:0000313" key="3">
    <source>
        <dbReference type="EMBL" id="GIN23173.1"/>
    </source>
</evidence>
<dbReference type="Pfam" id="PF00535">
    <property type="entry name" value="Glycos_transf_2"/>
    <property type="match status" value="1"/>
</dbReference>
<dbReference type="InterPro" id="IPR029044">
    <property type="entry name" value="Nucleotide-diphossugar_trans"/>
</dbReference>
<keyword evidence="3" id="KW-0808">Transferase</keyword>
<dbReference type="PANTHER" id="PTHR22916">
    <property type="entry name" value="GLYCOSYLTRANSFERASE"/>
    <property type="match status" value="1"/>
</dbReference>
<comment type="similarity">
    <text evidence="1">Belongs to the glycosyltransferase 2 family.</text>
</comment>
<sequence length="513" mass="60455">MLTFLNRIFSKQPAEPADISFKYNEEGYYIHPTNRPTNPKVSLIMPVFNAEKTLRKTIDSVIDQTIGFDEIEFIIIDDKSRDASRSIILDYASAYPNIVPVFFKNNNGSPAKPRNTGIELAHGKYTMFIDSDDWLSPGGIKALYDLLEKTGDPYAIGRTIKVEDNKHVITGEYNSCEYRESINPCSIPHIFQHLGPTARMMRTQFLKDHNCRFPDMKFAEDKQFFIDVITSCPSISTTKDVIYYVNRFKDNKSLVGKTNIFEKTDTNLAVIRHVIQKGLPEEVERMALNRLYEFDCITRLFNRHHFLRSLQKGKYYSKFAEVLETTEGLRYDFTENFFEPWHRVLVDLFKQERYDSIVKLIEWSLKDTTKEMVIREDGLPYYRLPLEEPYEWARINMLAVYKEHIKTEDQYILRVNIYGDYLDKINCFVIRQRDNEMNEHVLPVHHIGENLFEIEMPLDLLAQLNVASHTMFFRYYDYRKLHIKMNTRRIFEYGGKKIDFYTTIGDNFGVIVK</sequence>
<dbReference type="GO" id="GO:0016740">
    <property type="term" value="F:transferase activity"/>
    <property type="evidence" value="ECO:0007669"/>
    <property type="project" value="UniProtKB-KW"/>
</dbReference>
<evidence type="ECO:0000259" key="2">
    <source>
        <dbReference type="Pfam" id="PF00535"/>
    </source>
</evidence>
<dbReference type="CDD" id="cd00761">
    <property type="entry name" value="Glyco_tranf_GTA_type"/>
    <property type="match status" value="1"/>
</dbReference>
<dbReference type="EMBL" id="BOQT01000027">
    <property type="protein sequence ID" value="GIN23173.1"/>
    <property type="molecule type" value="Genomic_DNA"/>
</dbReference>
<comment type="caution">
    <text evidence="3">The sequence shown here is derived from an EMBL/GenBank/DDBJ whole genome shotgun (WGS) entry which is preliminary data.</text>
</comment>
<name>A0ABQ4KE71_9BACI</name>
<keyword evidence="4" id="KW-1185">Reference proteome</keyword>
<protein>
    <submittedName>
        <fullName evidence="3">Glycosyl transferase family 2</fullName>
    </submittedName>
</protein>
<dbReference type="InterPro" id="IPR001173">
    <property type="entry name" value="Glyco_trans_2-like"/>
</dbReference>
<evidence type="ECO:0000256" key="1">
    <source>
        <dbReference type="ARBA" id="ARBA00006739"/>
    </source>
</evidence>
<feature type="domain" description="Glycosyltransferase 2-like" evidence="2">
    <location>
        <begin position="42"/>
        <end position="208"/>
    </location>
</feature>
<dbReference type="Proteomes" id="UP000680279">
    <property type="component" value="Unassembled WGS sequence"/>
</dbReference>
<accession>A0ABQ4KE71</accession>